<feature type="compositionally biased region" description="Basic and acidic residues" evidence="6">
    <location>
        <begin position="14"/>
        <end position="43"/>
    </location>
</feature>
<evidence type="ECO:0000256" key="6">
    <source>
        <dbReference type="SAM" id="MobiDB-lite"/>
    </source>
</evidence>
<feature type="domain" description="RNA-polymerase II-associated protein 3-like C-terminal" evidence="7">
    <location>
        <begin position="286"/>
        <end position="373"/>
    </location>
</feature>
<dbReference type="InterPro" id="IPR051966">
    <property type="entry name" value="RPAP3"/>
</dbReference>
<dbReference type="InterPro" id="IPR019734">
    <property type="entry name" value="TPR_rpt"/>
</dbReference>
<keyword evidence="1" id="KW-0677">Repeat</keyword>
<evidence type="ECO:0000259" key="7">
    <source>
        <dbReference type="Pfam" id="PF13877"/>
    </source>
</evidence>
<evidence type="ECO:0000256" key="4">
    <source>
        <dbReference type="ARBA" id="ARBA00040133"/>
    </source>
</evidence>
<dbReference type="InterPro" id="IPR011990">
    <property type="entry name" value="TPR-like_helical_dom_sf"/>
</dbReference>
<keyword evidence="2 5" id="KW-0802">TPR repeat</keyword>
<evidence type="ECO:0000256" key="1">
    <source>
        <dbReference type="ARBA" id="ARBA00022737"/>
    </source>
</evidence>
<sequence length="401" mass="46091">MLEQMDTDDEENFQESKIDGEKLDHERRDIGIKEKEKGNDHFKKGNYNKSVEHYTRGMQYDPDNPLLPANRAMAYLKLQKYVESEADCTLSLSLDPAYVKAYLRRGAARHALGKVQSAIKDFNDVLKLEPENKQAKMELENIKKQKQKTKIKQTEESSQAKKEAKSDLCLVRPLNKPLHLQSKKPLRRIPVEEVGHELDVVVNGEKDTTQKTAQPPQTNPSILVLDENDKSDDLHKSLADTNNNTDDKKDSSVIMTNGHEEKSSKTVSTTPTFPGQKAKPTIPALPTTCFQFQADVKKLHFYPLLLCEYLKQLDPKNIRNLLKDQLETEILVDIVKSFNEDVIGNEEFILDFLFYLTSVKRFDMAIMFLSPSNRKEIKELFDKIHPLHSERCLQMEKLYGL</sequence>
<dbReference type="PROSITE" id="PS50293">
    <property type="entry name" value="TPR_REGION"/>
    <property type="match status" value="1"/>
</dbReference>
<evidence type="ECO:0000313" key="8">
    <source>
        <dbReference type="EMBL" id="CAK8690562.1"/>
    </source>
</evidence>
<feature type="compositionally biased region" description="Acidic residues" evidence="6">
    <location>
        <begin position="1"/>
        <end position="13"/>
    </location>
</feature>
<comment type="similarity">
    <text evidence="3">Belongs to the RPAP3 family.</text>
</comment>
<dbReference type="PANTHER" id="PTHR46423">
    <property type="entry name" value="RNA POLYMERASE II-ASSOCIATED PROTEIN 3"/>
    <property type="match status" value="1"/>
</dbReference>
<dbReference type="InterPro" id="IPR025986">
    <property type="entry name" value="RPAP3-like_C"/>
</dbReference>
<evidence type="ECO:0000313" key="9">
    <source>
        <dbReference type="Proteomes" id="UP001642483"/>
    </source>
</evidence>
<feature type="repeat" description="TPR" evidence="5">
    <location>
        <begin position="99"/>
        <end position="132"/>
    </location>
</feature>
<feature type="compositionally biased region" description="Basic and acidic residues" evidence="6">
    <location>
        <begin position="152"/>
        <end position="165"/>
    </location>
</feature>
<feature type="region of interest" description="Disordered" evidence="6">
    <location>
        <begin position="1"/>
        <end position="46"/>
    </location>
</feature>
<gene>
    <name evidence="8" type="ORF">CVLEPA_LOCUS23164</name>
</gene>
<dbReference type="Proteomes" id="UP001642483">
    <property type="component" value="Unassembled WGS sequence"/>
</dbReference>
<keyword evidence="9" id="KW-1185">Reference proteome</keyword>
<dbReference type="PROSITE" id="PS50005">
    <property type="entry name" value="TPR"/>
    <property type="match status" value="2"/>
</dbReference>
<evidence type="ECO:0000256" key="3">
    <source>
        <dbReference type="ARBA" id="ARBA00038275"/>
    </source>
</evidence>
<dbReference type="Pfam" id="PF13877">
    <property type="entry name" value="RPAP3_C"/>
    <property type="match status" value="1"/>
</dbReference>
<feature type="region of interest" description="Disordered" evidence="6">
    <location>
        <begin position="205"/>
        <end position="224"/>
    </location>
</feature>
<proteinExistence type="inferred from homology"/>
<dbReference type="Pfam" id="PF13181">
    <property type="entry name" value="TPR_8"/>
    <property type="match status" value="1"/>
</dbReference>
<comment type="caution">
    <text evidence="8">The sequence shown here is derived from an EMBL/GenBank/DDBJ whole genome shotgun (WGS) entry which is preliminary data.</text>
</comment>
<accession>A0ABP0GFL0</accession>
<dbReference type="SMART" id="SM00028">
    <property type="entry name" value="TPR"/>
    <property type="match status" value="3"/>
</dbReference>
<feature type="compositionally biased region" description="Polar residues" evidence="6">
    <location>
        <begin position="210"/>
        <end position="221"/>
    </location>
</feature>
<reference evidence="8 9" key="1">
    <citation type="submission" date="2024-02" db="EMBL/GenBank/DDBJ databases">
        <authorList>
            <person name="Daric V."/>
            <person name="Darras S."/>
        </authorList>
    </citation>
    <scope>NUCLEOTIDE SEQUENCE [LARGE SCALE GENOMIC DNA]</scope>
</reference>
<dbReference type="SUPFAM" id="SSF48452">
    <property type="entry name" value="TPR-like"/>
    <property type="match status" value="1"/>
</dbReference>
<feature type="region of interest" description="Disordered" evidence="6">
    <location>
        <begin position="233"/>
        <end position="278"/>
    </location>
</feature>
<feature type="region of interest" description="Disordered" evidence="6">
    <location>
        <begin position="138"/>
        <end position="165"/>
    </location>
</feature>
<feature type="repeat" description="TPR" evidence="5">
    <location>
        <begin position="31"/>
        <end position="64"/>
    </location>
</feature>
<name>A0ABP0GFL0_CLALP</name>
<dbReference type="Pfam" id="PF13414">
    <property type="entry name" value="TPR_11"/>
    <property type="match status" value="1"/>
</dbReference>
<organism evidence="8 9">
    <name type="scientific">Clavelina lepadiformis</name>
    <name type="common">Light-bulb sea squirt</name>
    <name type="synonym">Ascidia lepadiformis</name>
    <dbReference type="NCBI Taxonomy" id="159417"/>
    <lineage>
        <taxon>Eukaryota</taxon>
        <taxon>Metazoa</taxon>
        <taxon>Chordata</taxon>
        <taxon>Tunicata</taxon>
        <taxon>Ascidiacea</taxon>
        <taxon>Aplousobranchia</taxon>
        <taxon>Clavelinidae</taxon>
        <taxon>Clavelina</taxon>
    </lineage>
</organism>
<evidence type="ECO:0000256" key="2">
    <source>
        <dbReference type="ARBA" id="ARBA00022803"/>
    </source>
</evidence>
<dbReference type="Gene3D" id="1.25.40.10">
    <property type="entry name" value="Tetratricopeptide repeat domain"/>
    <property type="match status" value="1"/>
</dbReference>
<dbReference type="PANTHER" id="PTHR46423:SF1">
    <property type="entry name" value="RNA POLYMERASE II-ASSOCIATED PROTEIN 3"/>
    <property type="match status" value="1"/>
</dbReference>
<evidence type="ECO:0000256" key="5">
    <source>
        <dbReference type="PROSITE-ProRule" id="PRU00339"/>
    </source>
</evidence>
<dbReference type="EMBL" id="CAWYQH010000119">
    <property type="protein sequence ID" value="CAK8690562.1"/>
    <property type="molecule type" value="Genomic_DNA"/>
</dbReference>
<protein>
    <recommendedName>
        <fullName evidence="4">RNA polymerase II-associated protein 3</fullName>
    </recommendedName>
</protein>